<accession>A0A2P7BL30</accession>
<dbReference type="EMBL" id="PGGM01000001">
    <property type="protein sequence ID" value="PSH67135.1"/>
    <property type="molecule type" value="Genomic_DNA"/>
</dbReference>
<keyword evidence="3" id="KW-1185">Reference proteome</keyword>
<sequence>MEKQSGELLHATAVLVGDRGVLISGPSGSGKSSIARALMDRASTRGLFAALISDDQCQIWRASGRLMCTAPAALQGGLEVRGSGLHSVDFETAAVIHLVVELIERDHAVRFADGATAQLQGVAIPHLLLPKREIEAACRAVEARLFCPQWKK</sequence>
<gene>
    <name evidence="2" type="ORF">CU103_01860</name>
</gene>
<comment type="caution">
    <text evidence="2">The sequence shown here is derived from an EMBL/GenBank/DDBJ whole genome shotgun (WGS) entry which is preliminary data.</text>
</comment>
<dbReference type="Gene3D" id="3.40.50.300">
    <property type="entry name" value="P-loop containing nucleotide triphosphate hydrolases"/>
    <property type="match status" value="1"/>
</dbReference>
<organism evidence="2 3">
    <name type="scientific">Phyllobacterium sophorae</name>
    <dbReference type="NCBI Taxonomy" id="1520277"/>
    <lineage>
        <taxon>Bacteria</taxon>
        <taxon>Pseudomonadati</taxon>
        <taxon>Pseudomonadota</taxon>
        <taxon>Alphaproteobacteria</taxon>
        <taxon>Hyphomicrobiales</taxon>
        <taxon>Phyllobacteriaceae</taxon>
        <taxon>Phyllobacterium</taxon>
    </lineage>
</organism>
<dbReference type="InterPro" id="IPR027417">
    <property type="entry name" value="P-loop_NTPase"/>
</dbReference>
<evidence type="ECO:0000259" key="1">
    <source>
        <dbReference type="Pfam" id="PF07475"/>
    </source>
</evidence>
<dbReference type="GO" id="GO:0006109">
    <property type="term" value="P:regulation of carbohydrate metabolic process"/>
    <property type="evidence" value="ECO:0007669"/>
    <property type="project" value="InterPro"/>
</dbReference>
<evidence type="ECO:0000313" key="3">
    <source>
        <dbReference type="Proteomes" id="UP000241764"/>
    </source>
</evidence>
<proteinExistence type="predicted"/>
<dbReference type="Pfam" id="PF07475">
    <property type="entry name" value="Hpr_kinase_C"/>
    <property type="match status" value="1"/>
</dbReference>
<protein>
    <recommendedName>
        <fullName evidence="1">HPr kinase/phosphorylase C-terminal domain-containing protein</fullName>
    </recommendedName>
</protein>
<dbReference type="AlphaFoldDB" id="A0A2P7BL30"/>
<dbReference type="OrthoDB" id="8326226at2"/>
<dbReference type="GO" id="GO:0000155">
    <property type="term" value="F:phosphorelay sensor kinase activity"/>
    <property type="evidence" value="ECO:0007669"/>
    <property type="project" value="InterPro"/>
</dbReference>
<reference evidence="3" key="1">
    <citation type="submission" date="2017-11" db="EMBL/GenBank/DDBJ databases">
        <authorList>
            <person name="Kuznetsova I."/>
            <person name="Sazanova A."/>
            <person name="Chirak E."/>
            <person name="Safronova V."/>
            <person name="Willems A."/>
        </authorList>
    </citation>
    <scope>NUCLEOTIDE SEQUENCE [LARGE SCALE GENOMIC DNA]</scope>
    <source>
        <strain evidence="3">CCBAU 03422</strain>
    </source>
</reference>
<dbReference type="GO" id="GO:0005524">
    <property type="term" value="F:ATP binding"/>
    <property type="evidence" value="ECO:0007669"/>
    <property type="project" value="InterPro"/>
</dbReference>
<feature type="domain" description="HPr kinase/phosphorylase C-terminal" evidence="1">
    <location>
        <begin position="8"/>
        <end position="135"/>
    </location>
</feature>
<evidence type="ECO:0000313" key="2">
    <source>
        <dbReference type="EMBL" id="PSH67135.1"/>
    </source>
</evidence>
<dbReference type="InterPro" id="IPR011104">
    <property type="entry name" value="Hpr_kin/Pase_C"/>
</dbReference>
<dbReference type="Proteomes" id="UP000241764">
    <property type="component" value="Unassembled WGS sequence"/>
</dbReference>
<dbReference type="RefSeq" id="WP_106662205.1">
    <property type="nucleotide sequence ID" value="NZ_PGGM01000001.1"/>
</dbReference>
<name>A0A2P7BL30_9HYPH</name>
<dbReference type="SUPFAM" id="SSF53795">
    <property type="entry name" value="PEP carboxykinase-like"/>
    <property type="match status" value="1"/>
</dbReference>